<accession>A0A167T642</accession>
<dbReference type="EMBL" id="KV417601">
    <property type="protein sequence ID" value="KZP15743.1"/>
    <property type="molecule type" value="Genomic_DNA"/>
</dbReference>
<feature type="region of interest" description="Disordered" evidence="1">
    <location>
        <begin position="71"/>
        <end position="123"/>
    </location>
</feature>
<evidence type="ECO:0000313" key="2">
    <source>
        <dbReference type="EMBL" id="KZP02601.1"/>
    </source>
</evidence>
<protein>
    <submittedName>
        <fullName evidence="2">Uncharacterized protein</fullName>
    </submittedName>
</protein>
<sequence length="186" mass="20581">MLLVQLQLQGQITADPAETAGRERKQGGGIQFIKAPSESTHAVFKAPRYVESISNPAISQVHVRNLSSVHPGGPRVDGANPIPKQKSIQKGWRGGSELEQKREEMHKNPSAYGPSRLRSEEDGAVRKGRERCVYLVTLADRRGDEVHEQYSVLSSARRTKADDWWKKEAATGTCTESLSLQRLIPA</sequence>
<dbReference type="EMBL" id="KV418438">
    <property type="protein sequence ID" value="KZP02601.1"/>
    <property type="molecule type" value="Genomic_DNA"/>
</dbReference>
<dbReference type="Proteomes" id="UP000076532">
    <property type="component" value="Unassembled WGS sequence"/>
</dbReference>
<evidence type="ECO:0000313" key="3">
    <source>
        <dbReference type="EMBL" id="KZP15743.1"/>
    </source>
</evidence>
<proteinExistence type="predicted"/>
<keyword evidence="4" id="KW-1185">Reference proteome</keyword>
<dbReference type="AlphaFoldDB" id="A0A167T642"/>
<evidence type="ECO:0000313" key="4">
    <source>
        <dbReference type="Proteomes" id="UP000076532"/>
    </source>
</evidence>
<gene>
    <name evidence="2" type="ORF">FIBSPDRAFT_1028141</name>
    <name evidence="3" type="ORF">FIBSPDRAFT_895565</name>
</gene>
<organism evidence="2 4">
    <name type="scientific">Athelia psychrophila</name>
    <dbReference type="NCBI Taxonomy" id="1759441"/>
    <lineage>
        <taxon>Eukaryota</taxon>
        <taxon>Fungi</taxon>
        <taxon>Dikarya</taxon>
        <taxon>Basidiomycota</taxon>
        <taxon>Agaricomycotina</taxon>
        <taxon>Agaricomycetes</taxon>
        <taxon>Agaricomycetidae</taxon>
        <taxon>Atheliales</taxon>
        <taxon>Atheliaceae</taxon>
        <taxon>Athelia</taxon>
    </lineage>
</organism>
<feature type="compositionally biased region" description="Basic and acidic residues" evidence="1">
    <location>
        <begin position="96"/>
        <end position="107"/>
    </location>
</feature>
<evidence type="ECO:0000256" key="1">
    <source>
        <dbReference type="SAM" id="MobiDB-lite"/>
    </source>
</evidence>
<reference evidence="2 4" key="1">
    <citation type="journal article" date="2016" name="Mol. Biol. Evol.">
        <title>Comparative Genomics of Early-Diverging Mushroom-Forming Fungi Provides Insights into the Origins of Lignocellulose Decay Capabilities.</title>
        <authorList>
            <person name="Nagy L.G."/>
            <person name="Riley R."/>
            <person name="Tritt A."/>
            <person name="Adam C."/>
            <person name="Daum C."/>
            <person name="Floudas D."/>
            <person name="Sun H."/>
            <person name="Yadav J.S."/>
            <person name="Pangilinan J."/>
            <person name="Larsson K.H."/>
            <person name="Matsuura K."/>
            <person name="Barry K."/>
            <person name="Labutti K."/>
            <person name="Kuo R."/>
            <person name="Ohm R.A."/>
            <person name="Bhattacharya S.S."/>
            <person name="Shirouzu T."/>
            <person name="Yoshinaga Y."/>
            <person name="Martin F.M."/>
            <person name="Grigoriev I.V."/>
            <person name="Hibbett D.S."/>
        </authorList>
    </citation>
    <scope>NUCLEOTIDE SEQUENCE [LARGE SCALE GENOMIC DNA]</scope>
    <source>
        <strain evidence="2 4">CBS 109695</strain>
    </source>
</reference>
<name>A0A167T642_9AGAM</name>